<feature type="domain" description="Response regulatory" evidence="15">
    <location>
        <begin position="925"/>
        <end position="1038"/>
    </location>
</feature>
<feature type="region of interest" description="Disordered" evidence="12">
    <location>
        <begin position="887"/>
        <end position="916"/>
    </location>
</feature>
<comment type="subcellular location">
    <subcellularLocation>
        <location evidence="2">Membrane</location>
    </subcellularLocation>
</comment>
<dbReference type="EMBL" id="FLQX01000095">
    <property type="protein sequence ID" value="SBT05313.1"/>
    <property type="molecule type" value="Genomic_DNA"/>
</dbReference>
<organism evidence="17 18">
    <name type="scientific">Candidatus Accumulibacter aalborgensis</name>
    <dbReference type="NCBI Taxonomy" id="1860102"/>
    <lineage>
        <taxon>Bacteria</taxon>
        <taxon>Pseudomonadati</taxon>
        <taxon>Pseudomonadota</taxon>
        <taxon>Betaproteobacteria</taxon>
        <taxon>Candidatus Accumulibacter</taxon>
    </lineage>
</organism>
<dbReference type="PROSITE" id="PS50885">
    <property type="entry name" value="HAMP"/>
    <property type="match status" value="1"/>
</dbReference>
<keyword evidence="7" id="KW-0902">Two-component regulatory system</keyword>
<evidence type="ECO:0000256" key="4">
    <source>
        <dbReference type="ARBA" id="ARBA00022553"/>
    </source>
</evidence>
<evidence type="ECO:0000313" key="17">
    <source>
        <dbReference type="EMBL" id="SBT05313.1"/>
    </source>
</evidence>
<dbReference type="InterPro" id="IPR001789">
    <property type="entry name" value="Sig_transdc_resp-reg_receiver"/>
</dbReference>
<dbReference type="SUPFAM" id="SSF55781">
    <property type="entry name" value="GAF domain-like"/>
    <property type="match status" value="1"/>
</dbReference>
<dbReference type="Gene3D" id="3.30.450.20">
    <property type="entry name" value="PAS domain"/>
    <property type="match status" value="1"/>
</dbReference>
<evidence type="ECO:0000256" key="1">
    <source>
        <dbReference type="ARBA" id="ARBA00000085"/>
    </source>
</evidence>
<feature type="coiled-coil region" evidence="11">
    <location>
        <begin position="571"/>
        <end position="653"/>
    </location>
</feature>
<dbReference type="CDD" id="cd00156">
    <property type="entry name" value="REC"/>
    <property type="match status" value="1"/>
</dbReference>
<dbReference type="SUPFAM" id="SSF55874">
    <property type="entry name" value="ATPase domain of HSP90 chaperone/DNA topoisomerase II/histidine kinase"/>
    <property type="match status" value="1"/>
</dbReference>
<evidence type="ECO:0000259" key="15">
    <source>
        <dbReference type="PROSITE" id="PS50110"/>
    </source>
</evidence>
<dbReference type="InterPro" id="IPR003594">
    <property type="entry name" value="HATPase_dom"/>
</dbReference>
<dbReference type="PRINTS" id="PR00344">
    <property type="entry name" value="BCTRLSENSOR"/>
</dbReference>
<dbReference type="SMART" id="SM00065">
    <property type="entry name" value="GAF"/>
    <property type="match status" value="1"/>
</dbReference>
<dbReference type="Gene3D" id="3.30.450.40">
    <property type="match status" value="1"/>
</dbReference>
<dbReference type="SMART" id="SM00388">
    <property type="entry name" value="HisKA"/>
    <property type="match status" value="1"/>
</dbReference>
<feature type="modified residue" description="4-aspartylphosphate" evidence="10">
    <location>
        <position position="974"/>
    </location>
</feature>
<dbReference type="CDD" id="cd00082">
    <property type="entry name" value="HisKA"/>
    <property type="match status" value="1"/>
</dbReference>
<dbReference type="InterPro" id="IPR003661">
    <property type="entry name" value="HisK_dim/P_dom"/>
</dbReference>
<evidence type="ECO:0000256" key="6">
    <source>
        <dbReference type="ARBA" id="ARBA00022777"/>
    </source>
</evidence>
<evidence type="ECO:0000256" key="8">
    <source>
        <dbReference type="ARBA" id="ARBA00058004"/>
    </source>
</evidence>
<dbReference type="InterPro" id="IPR036890">
    <property type="entry name" value="HATPase_C_sf"/>
</dbReference>
<keyword evidence="5 17" id="KW-0808">Transferase</keyword>
<feature type="domain" description="HAMP" evidence="16">
    <location>
        <begin position="363"/>
        <end position="415"/>
    </location>
</feature>
<dbReference type="STRING" id="1860102.ACCAA_200075"/>
<comment type="function">
    <text evidence="8">Member of the two-component regulatory system BvgS/BvgA. Phosphorylates BvgA via a four-step phosphorelay in response to environmental signals.</text>
</comment>
<dbReference type="InterPro" id="IPR004358">
    <property type="entry name" value="Sig_transdc_His_kin-like_C"/>
</dbReference>
<feature type="domain" description="Response regulatory" evidence="15">
    <location>
        <begin position="1192"/>
        <end position="1307"/>
    </location>
</feature>
<dbReference type="SMART" id="SM00387">
    <property type="entry name" value="HATPase_c"/>
    <property type="match status" value="1"/>
</dbReference>
<keyword evidence="13" id="KW-1133">Transmembrane helix</keyword>
<keyword evidence="11" id="KW-0175">Coiled coil</keyword>
<dbReference type="SMART" id="SM00448">
    <property type="entry name" value="REC"/>
    <property type="match status" value="3"/>
</dbReference>
<dbReference type="PROSITE" id="PS50109">
    <property type="entry name" value="HIS_KIN"/>
    <property type="match status" value="1"/>
</dbReference>
<dbReference type="Gene3D" id="3.30.565.10">
    <property type="entry name" value="Histidine kinase-like ATPase, C-terminal domain"/>
    <property type="match status" value="1"/>
</dbReference>
<feature type="transmembrane region" description="Helical" evidence="13">
    <location>
        <begin position="341"/>
        <end position="361"/>
    </location>
</feature>
<evidence type="ECO:0000256" key="10">
    <source>
        <dbReference type="PROSITE-ProRule" id="PRU00169"/>
    </source>
</evidence>
<dbReference type="CDD" id="cd17546">
    <property type="entry name" value="REC_hyHK_CKI1_RcsC-like"/>
    <property type="match status" value="1"/>
</dbReference>
<evidence type="ECO:0000259" key="16">
    <source>
        <dbReference type="PROSITE" id="PS50885"/>
    </source>
</evidence>
<dbReference type="Proteomes" id="UP000199169">
    <property type="component" value="Unassembled WGS sequence"/>
</dbReference>
<proteinExistence type="predicted"/>
<keyword evidence="4 10" id="KW-0597">Phosphoprotein</keyword>
<dbReference type="InterPro" id="IPR036097">
    <property type="entry name" value="HisK_dim/P_sf"/>
</dbReference>
<dbReference type="GO" id="GO:0016020">
    <property type="term" value="C:membrane"/>
    <property type="evidence" value="ECO:0007669"/>
    <property type="project" value="UniProtKB-SubCell"/>
</dbReference>
<dbReference type="SUPFAM" id="SSF47384">
    <property type="entry name" value="Homodimeric domain of signal transducing histidine kinase"/>
    <property type="match status" value="1"/>
</dbReference>
<evidence type="ECO:0000256" key="11">
    <source>
        <dbReference type="SAM" id="Coils"/>
    </source>
</evidence>
<feature type="modified residue" description="4-aspartylphosphate" evidence="10">
    <location>
        <position position="1241"/>
    </location>
</feature>
<dbReference type="CDD" id="cd16922">
    <property type="entry name" value="HATPase_EvgS-ArcB-TorS-like"/>
    <property type="match status" value="1"/>
</dbReference>
<dbReference type="Gene3D" id="3.40.50.2300">
    <property type="match status" value="3"/>
</dbReference>
<evidence type="ECO:0000256" key="2">
    <source>
        <dbReference type="ARBA" id="ARBA00004370"/>
    </source>
</evidence>
<dbReference type="PROSITE" id="PS50110">
    <property type="entry name" value="RESPONSE_REGULATORY"/>
    <property type="match status" value="3"/>
</dbReference>
<dbReference type="Gene3D" id="1.10.287.130">
    <property type="match status" value="1"/>
</dbReference>
<dbReference type="InterPro" id="IPR003018">
    <property type="entry name" value="GAF"/>
</dbReference>
<accession>A0A1A8XMZ1</accession>
<dbReference type="PANTHER" id="PTHR43047">
    <property type="entry name" value="TWO-COMPONENT HISTIDINE PROTEIN KINASE"/>
    <property type="match status" value="1"/>
</dbReference>
<dbReference type="Pfam" id="PF00512">
    <property type="entry name" value="HisKA"/>
    <property type="match status" value="1"/>
</dbReference>
<dbReference type="CDD" id="cd18774">
    <property type="entry name" value="PDC2_HK_sensor"/>
    <property type="match status" value="1"/>
</dbReference>
<reference evidence="17 18" key="1">
    <citation type="submission" date="2016-06" db="EMBL/GenBank/DDBJ databases">
        <authorList>
            <person name="Kjaerup R.B."/>
            <person name="Dalgaard T.S."/>
            <person name="Juul-Madsen H.R."/>
        </authorList>
    </citation>
    <scope>NUCLEOTIDE SEQUENCE [LARGE SCALE GENOMIC DNA]</scope>
    <source>
        <strain evidence="17">3</strain>
    </source>
</reference>
<evidence type="ECO:0000313" key="18">
    <source>
        <dbReference type="Proteomes" id="UP000199169"/>
    </source>
</evidence>
<evidence type="ECO:0000256" key="7">
    <source>
        <dbReference type="ARBA" id="ARBA00023012"/>
    </source>
</evidence>
<dbReference type="Pfam" id="PF00072">
    <property type="entry name" value="Response_reg"/>
    <property type="match status" value="3"/>
</dbReference>
<dbReference type="EC" id="2.7.13.3" evidence="3"/>
<keyword evidence="13" id="KW-0812">Transmembrane</keyword>
<dbReference type="GO" id="GO:0000155">
    <property type="term" value="F:phosphorelay sensor kinase activity"/>
    <property type="evidence" value="ECO:0007669"/>
    <property type="project" value="InterPro"/>
</dbReference>
<name>A0A1A8XMZ1_9PROT</name>
<evidence type="ECO:0000259" key="14">
    <source>
        <dbReference type="PROSITE" id="PS50109"/>
    </source>
</evidence>
<dbReference type="PANTHER" id="PTHR43047:SF72">
    <property type="entry name" value="OSMOSENSING HISTIDINE PROTEIN KINASE SLN1"/>
    <property type="match status" value="1"/>
</dbReference>
<dbReference type="InterPro" id="IPR011006">
    <property type="entry name" value="CheY-like_superfamily"/>
</dbReference>
<evidence type="ECO:0000256" key="3">
    <source>
        <dbReference type="ARBA" id="ARBA00012438"/>
    </source>
</evidence>
<evidence type="ECO:0000256" key="9">
    <source>
        <dbReference type="ARBA" id="ARBA00070152"/>
    </source>
</evidence>
<feature type="transmembrane region" description="Helical" evidence="13">
    <location>
        <begin position="12"/>
        <end position="34"/>
    </location>
</feature>
<dbReference type="Gene3D" id="1.10.8.500">
    <property type="entry name" value="HAMP domain in histidine kinase"/>
    <property type="match status" value="1"/>
</dbReference>
<keyword evidence="13" id="KW-0472">Membrane</keyword>
<protein>
    <recommendedName>
        <fullName evidence="9">Virulence sensor protein BvgS</fullName>
        <ecNumber evidence="3">2.7.13.3</ecNumber>
    </recommendedName>
</protein>
<dbReference type="RefSeq" id="WP_186406477.1">
    <property type="nucleotide sequence ID" value="NZ_FLQX01000095.1"/>
</dbReference>
<comment type="catalytic activity">
    <reaction evidence="1">
        <text>ATP + protein L-histidine = ADP + protein N-phospho-L-histidine.</text>
        <dbReference type="EC" id="2.7.13.3"/>
    </reaction>
</comment>
<feature type="modified residue" description="4-aspartylphosphate" evidence="10">
    <location>
        <position position="1103"/>
    </location>
</feature>
<dbReference type="FunFam" id="3.30.565.10:FF:000010">
    <property type="entry name" value="Sensor histidine kinase RcsC"/>
    <property type="match status" value="1"/>
</dbReference>
<feature type="domain" description="Response regulatory" evidence="15">
    <location>
        <begin position="1054"/>
        <end position="1169"/>
    </location>
</feature>
<evidence type="ECO:0000256" key="5">
    <source>
        <dbReference type="ARBA" id="ARBA00022679"/>
    </source>
</evidence>
<dbReference type="InterPro" id="IPR029016">
    <property type="entry name" value="GAF-like_dom_sf"/>
</dbReference>
<evidence type="ECO:0000256" key="12">
    <source>
        <dbReference type="SAM" id="MobiDB-lite"/>
    </source>
</evidence>
<dbReference type="Pfam" id="PF13185">
    <property type="entry name" value="GAF_2"/>
    <property type="match status" value="1"/>
</dbReference>
<sequence>MKLGSKLILQTVLPAVVAVSVLLGIVTLVTSNALQDAAERSLAAVAEARREEVHSYLHRMQQDIVSMGSAPAVIEALGAFSAAFAACGSAADSQLQQLYTRTGELSGNHRGACQSGYARAYGQHDAFFRQRHVTYGWHDMLLVDRQGNVVYSLDKGSDFATNLLSGPWRQSGLARAASIALHESVSGVPVFSDAERYPPAGNRAGMFLAIPLLEPGSGQPLGALAVRIAFEPLDKLTHFKAGLGESGEAFLVGTAGWLLTNTFFDKESSVLGRQLKTEAVRRVLAGDEGSDQLADYRGQQSFIAWRPLQPFAGALGDQPRWGVIAKIGRDEALASLHSLQWLMLASGLLIALAAIVLGVVFTQRLFGPVLAMRDALTRLANGERTSIPGGDRRDEIGEMAQAAEKFRELSEGVARDRWLREHVAALTTAVSQETHLAGVAEIILALLRRQLDIPVASFFLRDAGGDYRRAGAQGLARRSQCVDRFAPGESLVGQCARDGQPVVLSPVPGGLTLISTGLAEFPPEELVLYPIRHQDETLAVVELASTHRLSSDEHAFLAALVGPLGLHLANIDAAERNVALLEESRAQAAILEQQKAELGQKNTEMQALTDEMRAQSIELKAQNEAFRTNQEELRAQQEELAHQNQTLEAQGRQLDFSRQDAEARARELAQSNRYKSQFLANMSHELRTPLNSILILARHLAENTGGHLDGDEVESASVIHESGNQLLSLINDILDLSRIEAGKLEVRAEDFPIADLLHYLRRLIEPLAEKKSIGFTIDAGASDLGTMRSDRRLLTQVLTNLLSNAVKFTDHGAVRLTVRPVDDDICFEVVDSGIGIAGDQIGHIFGAFQQIDGGTARKYGGSGLGLAISRHLVELLGGAIEVDSTPGSGSRFSVRMPRVTPATGASGPRPAPAAPPATTALPQGLILVVEDDDRLLPIVVRLIETLGYPVRAVGSGEEALAAIAAERPAGVLLDLGLPGVSGMEVLRRIRSAPATTDLPVTIMSGAADSGEAQTLGAAGYIRKPITRDAVQRAIRGMLDAAPPLPSAPATARPRVLLVEDDEAGSLAVRVLFKDTAIEFSVVKDGSAGLAALQATRFDAVILDLTLPDMSGFEWLERVATETPMHPPVIVYSACDLDDAGLLRLRTHAQAVIAKGRLNGQTSQRLREEVLLALAAPAREPFAAPPAAARRGALLVVDDDVRSQSALSKVLRSRGFAVSVATSGAQALEMLAGGQFDALLTDIMMPEMDGFELIRRLRSGAAQTMPIIAVTAKAMPADIDLCLAAGATDYLAKPVDIDQLLKLLDKCL</sequence>
<dbReference type="InterPro" id="IPR005467">
    <property type="entry name" value="His_kinase_dom"/>
</dbReference>
<evidence type="ECO:0000256" key="13">
    <source>
        <dbReference type="SAM" id="Phobius"/>
    </source>
</evidence>
<keyword evidence="6 17" id="KW-0418">Kinase</keyword>
<gene>
    <name evidence="17" type="ORF">ACCAA_200075</name>
</gene>
<feature type="domain" description="Histidine kinase" evidence="14">
    <location>
        <begin position="681"/>
        <end position="900"/>
    </location>
</feature>
<dbReference type="InterPro" id="IPR003660">
    <property type="entry name" value="HAMP_dom"/>
</dbReference>
<keyword evidence="18" id="KW-1185">Reference proteome</keyword>
<dbReference type="Pfam" id="PF02518">
    <property type="entry name" value="HATPase_c"/>
    <property type="match status" value="1"/>
</dbReference>
<dbReference type="SUPFAM" id="SSF52172">
    <property type="entry name" value="CheY-like"/>
    <property type="match status" value="3"/>
</dbReference>